<dbReference type="PANTHER" id="PTHR46268">
    <property type="entry name" value="STRESS RESPONSE PROTEIN NHAX"/>
    <property type="match status" value="1"/>
</dbReference>
<keyword evidence="4" id="KW-1185">Reference proteome</keyword>
<protein>
    <submittedName>
        <fullName evidence="3">Universal stress protein</fullName>
    </submittedName>
</protein>
<dbReference type="InterPro" id="IPR014729">
    <property type="entry name" value="Rossmann-like_a/b/a_fold"/>
</dbReference>
<reference evidence="3" key="1">
    <citation type="submission" date="2022-01" db="EMBL/GenBank/DDBJ databases">
        <title>Antribacter sp. nov., isolated from Guizhou of China.</title>
        <authorList>
            <person name="Chengliang C."/>
            <person name="Ya Z."/>
        </authorList>
    </citation>
    <scope>NUCLEOTIDE SEQUENCE</scope>
    <source>
        <strain evidence="3">KLBMP 9083</strain>
    </source>
</reference>
<dbReference type="CDD" id="cd00293">
    <property type="entry name" value="USP-like"/>
    <property type="match status" value="1"/>
</dbReference>
<comment type="similarity">
    <text evidence="1">Belongs to the universal stress protein A family.</text>
</comment>
<evidence type="ECO:0000256" key="1">
    <source>
        <dbReference type="ARBA" id="ARBA00008791"/>
    </source>
</evidence>
<accession>A0AA41U9B9</accession>
<dbReference type="Proteomes" id="UP001165405">
    <property type="component" value="Unassembled WGS sequence"/>
</dbReference>
<dbReference type="InterPro" id="IPR006015">
    <property type="entry name" value="Universal_stress_UspA"/>
</dbReference>
<comment type="caution">
    <text evidence="3">The sequence shown here is derived from an EMBL/GenBank/DDBJ whole genome shotgun (WGS) entry which is preliminary data.</text>
</comment>
<dbReference type="EMBL" id="JAKGSG010000029">
    <property type="protein sequence ID" value="MCF4121442.1"/>
    <property type="molecule type" value="Genomic_DNA"/>
</dbReference>
<dbReference type="PANTHER" id="PTHR46268:SF6">
    <property type="entry name" value="UNIVERSAL STRESS PROTEIN UP12"/>
    <property type="match status" value="1"/>
</dbReference>
<organism evidence="3 4">
    <name type="scientific">Antribacter soli</name>
    <dbReference type="NCBI Taxonomy" id="2910976"/>
    <lineage>
        <taxon>Bacteria</taxon>
        <taxon>Bacillati</taxon>
        <taxon>Actinomycetota</taxon>
        <taxon>Actinomycetes</taxon>
        <taxon>Micrococcales</taxon>
        <taxon>Promicromonosporaceae</taxon>
        <taxon>Antribacter</taxon>
    </lineage>
</organism>
<dbReference type="InterPro" id="IPR006016">
    <property type="entry name" value="UspA"/>
</dbReference>
<dbReference type="AlphaFoldDB" id="A0AA41U9B9"/>
<proteinExistence type="inferred from homology"/>
<dbReference type="SUPFAM" id="SSF52402">
    <property type="entry name" value="Adenine nucleotide alpha hydrolases-like"/>
    <property type="match status" value="2"/>
</dbReference>
<dbReference type="Gene3D" id="3.40.50.620">
    <property type="entry name" value="HUPs"/>
    <property type="match status" value="2"/>
</dbReference>
<evidence type="ECO:0000313" key="4">
    <source>
        <dbReference type="Proteomes" id="UP001165405"/>
    </source>
</evidence>
<evidence type="ECO:0000313" key="3">
    <source>
        <dbReference type="EMBL" id="MCF4121442.1"/>
    </source>
</evidence>
<feature type="domain" description="UspA" evidence="2">
    <location>
        <begin position="3"/>
        <end position="140"/>
    </location>
</feature>
<gene>
    <name evidence="3" type="ORF">L1785_10660</name>
</gene>
<feature type="domain" description="UspA" evidence="2">
    <location>
        <begin position="163"/>
        <end position="302"/>
    </location>
</feature>
<name>A0AA41U9B9_9MICO</name>
<dbReference type="Pfam" id="PF00582">
    <property type="entry name" value="Usp"/>
    <property type="match status" value="2"/>
</dbReference>
<dbReference type="PRINTS" id="PR01438">
    <property type="entry name" value="UNVRSLSTRESS"/>
</dbReference>
<evidence type="ECO:0000259" key="2">
    <source>
        <dbReference type="Pfam" id="PF00582"/>
    </source>
</evidence>
<sequence length="303" mass="31307">MTVVVVGYDASPASDAALAWAAREAGRLARRTPVTVQVVYVRDMNDTHLDARPHDEVTGIGAWSLVERAAARVRDLAGSAVTVESFVEYASPAAALVGFSDGADLVVVGSTPRGALREELRGSCVLQVAAHARCPVVAVPASEVEASAEGSLPGEQDVTAEPRPVVVGYDGSAPAGVAIDHAADAALAAGLPLRVVVAWWTGPMEWAESYAVAMQPRAAAEAAAERTLAEAFGRVEERVVEGLVVDGLPVEGRPVDVLTAESEHADRLVIGTRGRGGFAALVLGSVTHTLLRTASCPVVVARA</sequence>
<dbReference type="RefSeq" id="WP_236089237.1">
    <property type="nucleotide sequence ID" value="NZ_JAKGSG010000029.1"/>
</dbReference>